<name>A0A9J7DUZ8_SPOLT</name>
<dbReference type="SMART" id="SM00868">
    <property type="entry name" value="zf-AD"/>
    <property type="match status" value="1"/>
</dbReference>
<evidence type="ECO:0000256" key="5">
    <source>
        <dbReference type="PROSITE-ProRule" id="PRU00042"/>
    </source>
</evidence>
<dbReference type="PROSITE" id="PS51915">
    <property type="entry name" value="ZAD"/>
    <property type="match status" value="1"/>
</dbReference>
<accession>A0A9J7DUZ8</accession>
<feature type="binding site" evidence="6">
    <location>
        <position position="67"/>
    </location>
    <ligand>
        <name>Zn(2+)</name>
        <dbReference type="ChEBI" id="CHEBI:29105"/>
    </ligand>
</feature>
<feature type="domain" description="C2H2-type" evidence="8">
    <location>
        <begin position="626"/>
        <end position="654"/>
    </location>
</feature>
<feature type="binding site" evidence="6">
    <location>
        <position position="15"/>
    </location>
    <ligand>
        <name>Zn(2+)</name>
        <dbReference type="ChEBI" id="CHEBI:29105"/>
    </ligand>
</feature>
<evidence type="ECO:0000256" key="3">
    <source>
        <dbReference type="ARBA" id="ARBA00022771"/>
    </source>
</evidence>
<keyword evidence="2" id="KW-0677">Repeat</keyword>
<evidence type="ECO:0000256" key="7">
    <source>
        <dbReference type="SAM" id="MobiDB-lite"/>
    </source>
</evidence>
<feature type="domain" description="C2H2-type" evidence="8">
    <location>
        <begin position="381"/>
        <end position="405"/>
    </location>
</feature>
<evidence type="ECO:0000259" key="9">
    <source>
        <dbReference type="PROSITE" id="PS51915"/>
    </source>
</evidence>
<dbReference type="GO" id="GO:0008270">
    <property type="term" value="F:zinc ion binding"/>
    <property type="evidence" value="ECO:0007669"/>
    <property type="project" value="UniProtKB-UniRule"/>
</dbReference>
<feature type="domain" description="C2H2-type" evidence="8">
    <location>
        <begin position="404"/>
        <end position="434"/>
    </location>
</feature>
<feature type="domain" description="C2H2-type" evidence="8">
    <location>
        <begin position="354"/>
        <end position="382"/>
    </location>
</feature>
<protein>
    <submittedName>
        <fullName evidence="11">Zinc finger protein 600-like isoform X2</fullName>
    </submittedName>
</protein>
<dbReference type="InterPro" id="IPR012934">
    <property type="entry name" value="Znf_AD"/>
</dbReference>
<feature type="domain" description="C2H2-type" evidence="8">
    <location>
        <begin position="502"/>
        <end position="525"/>
    </location>
</feature>
<dbReference type="Proteomes" id="UP000301870">
    <property type="component" value="Chromosome 13"/>
</dbReference>
<feature type="compositionally biased region" description="Basic residues" evidence="7">
    <location>
        <begin position="162"/>
        <end position="172"/>
    </location>
</feature>
<dbReference type="PANTHER" id="PTHR24379">
    <property type="entry name" value="KRAB AND ZINC FINGER DOMAIN-CONTAINING"/>
    <property type="match status" value="1"/>
</dbReference>
<dbReference type="Pfam" id="PF13912">
    <property type="entry name" value="zf-C2H2_6"/>
    <property type="match status" value="1"/>
</dbReference>
<dbReference type="SMART" id="SM00355">
    <property type="entry name" value="ZnF_C2H2"/>
    <property type="match status" value="16"/>
</dbReference>
<dbReference type="GO" id="GO:0005634">
    <property type="term" value="C:nucleus"/>
    <property type="evidence" value="ECO:0007669"/>
    <property type="project" value="InterPro"/>
</dbReference>
<feature type="domain" description="C2H2-type" evidence="8">
    <location>
        <begin position="767"/>
        <end position="789"/>
    </location>
</feature>
<feature type="compositionally biased region" description="Basic and acidic residues" evidence="7">
    <location>
        <begin position="175"/>
        <end position="206"/>
    </location>
</feature>
<evidence type="ECO:0000256" key="6">
    <source>
        <dbReference type="PROSITE-ProRule" id="PRU01263"/>
    </source>
</evidence>
<feature type="domain" description="C2H2-type" evidence="8">
    <location>
        <begin position="598"/>
        <end position="626"/>
    </location>
</feature>
<gene>
    <name evidence="11" type="primary">LOC111351305</name>
</gene>
<evidence type="ECO:0000313" key="11">
    <source>
        <dbReference type="RefSeq" id="XP_022818958.1"/>
    </source>
</evidence>
<dbReference type="PROSITE" id="PS50157">
    <property type="entry name" value="ZINC_FINGER_C2H2_2"/>
    <property type="match status" value="10"/>
</dbReference>
<evidence type="ECO:0000256" key="2">
    <source>
        <dbReference type="ARBA" id="ARBA00022737"/>
    </source>
</evidence>
<keyword evidence="3 5" id="KW-0863">Zinc-finger</keyword>
<dbReference type="Gene3D" id="3.30.160.60">
    <property type="entry name" value="Classic Zinc Finger"/>
    <property type="match status" value="7"/>
</dbReference>
<dbReference type="InterPro" id="IPR013087">
    <property type="entry name" value="Znf_C2H2_type"/>
</dbReference>
<evidence type="ECO:0000313" key="10">
    <source>
        <dbReference type="Proteomes" id="UP000301870"/>
    </source>
</evidence>
<dbReference type="GeneID" id="111351305"/>
<dbReference type="PROSITE" id="PS00028">
    <property type="entry name" value="ZINC_FINGER_C2H2_1"/>
    <property type="match status" value="12"/>
</dbReference>
<feature type="domain" description="ZAD" evidence="9">
    <location>
        <begin position="13"/>
        <end position="94"/>
    </location>
</feature>
<dbReference type="RefSeq" id="XP_022818958.1">
    <property type="nucleotide sequence ID" value="XM_022963190.1"/>
</dbReference>
<feature type="domain" description="C2H2-type" evidence="8">
    <location>
        <begin position="710"/>
        <end position="738"/>
    </location>
</feature>
<feature type="binding site" evidence="6">
    <location>
        <position position="18"/>
    </location>
    <ligand>
        <name>Zn(2+)</name>
        <dbReference type="ChEBI" id="CHEBI:29105"/>
    </ligand>
</feature>
<dbReference type="FunFam" id="3.30.160.60:FF:000110">
    <property type="entry name" value="Zinc finger protein-like"/>
    <property type="match status" value="1"/>
</dbReference>
<keyword evidence="10" id="KW-1185">Reference proteome</keyword>
<dbReference type="SUPFAM" id="SSF57716">
    <property type="entry name" value="Glucocorticoid receptor-like (DNA-binding domain)"/>
    <property type="match status" value="1"/>
</dbReference>
<sequence>MEFNEIVVKESPGLCRCCLSEGCYKDLGTEYTWMNETEVYADMLLECFDISITQHNEGPNGPNRLICEVCITRLRDACNFKKQVMDSEKKFIDMMGRGEFRPKMLIYQTQMKCEDPVVEQIENANVEYLEDEIEFGDDDLLKDSDSVEASVSDITVSALPIKGKRGRPRKATPVKPEKRAKVAKMEDKPKTSKAVAKDSKHKEKKHSDNFLRRRNLVILLNHTTLVPFKWRGKYLCFYCGDDMYSHDILRKHTKDHGPCNDKDRAIRLVKSSDIEIKIDVSDITCAICNESFPVLDEIINHLIKKHDLPYNKDVEIFISAYRLVDLQCLVCDKSFNYFRKLIIHMNNQHPDNCFPCPRCDQKFNKKRDLGSHMRSYHKESYDCHKCDDKFPSSSALKNHLSNSHSCTCNICFKSFASESKRLTHLKSEHDMDQNKCGFCDKVLTTKQAFLRHASKCKLNPSEESIVLEDEDNKITVKEIRISLACIFNMTTALPFKYYMNRFRCFYCPKDFTLSDDLKHHTIMEHPVCDINFKAMKLKNKYDGVLIKIDISKLTCKLCLVPLTDLPDLITHLSREHKANCHASVEYNMQPFKLIKDDYSCPICNESFRYFGVLLKHVSANHNNNKHICMYCGKSFRTDPNLRGHIARRHNMSEKFDCDSCELVFNSKPALKKHQATVHGTKDIKCIKCSEKFISQYAMQRHLINSHSTGHKCTYCDKLFTKNSFMVNHVRRSHLKEKNVECSVCYEKFFDGARLKMHMVKHVGERNFHCDICGKKFLWKRNLRGHMTSHIRTVNARNIT</sequence>
<evidence type="ECO:0000259" key="8">
    <source>
        <dbReference type="PROSITE" id="PS50157"/>
    </source>
</evidence>
<dbReference type="SUPFAM" id="SSF57667">
    <property type="entry name" value="beta-beta-alpha zinc fingers"/>
    <property type="match status" value="6"/>
</dbReference>
<dbReference type="PANTHER" id="PTHR24379:SF121">
    <property type="entry name" value="C2H2-TYPE DOMAIN-CONTAINING PROTEIN"/>
    <property type="match status" value="1"/>
</dbReference>
<evidence type="ECO:0000256" key="1">
    <source>
        <dbReference type="ARBA" id="ARBA00022723"/>
    </source>
</evidence>
<keyword evidence="1 6" id="KW-0479">Metal-binding</keyword>
<reference evidence="11" key="1">
    <citation type="submission" date="2025-08" db="UniProtKB">
        <authorList>
            <consortium name="RefSeq"/>
        </authorList>
    </citation>
    <scope>IDENTIFICATION</scope>
    <source>
        <strain evidence="11">Ishihara</strain>
        <tissue evidence="11">Whole body</tissue>
    </source>
</reference>
<dbReference type="AlphaFoldDB" id="A0A9J7DUZ8"/>
<feature type="binding site" evidence="6">
    <location>
        <position position="70"/>
    </location>
    <ligand>
        <name>Zn(2+)</name>
        <dbReference type="ChEBI" id="CHEBI:29105"/>
    </ligand>
</feature>
<evidence type="ECO:0000256" key="4">
    <source>
        <dbReference type="ARBA" id="ARBA00022833"/>
    </source>
</evidence>
<feature type="domain" description="C2H2-type" evidence="8">
    <location>
        <begin position="739"/>
        <end position="766"/>
    </location>
</feature>
<proteinExistence type="predicted"/>
<dbReference type="Pfam" id="PF00096">
    <property type="entry name" value="zf-C2H2"/>
    <property type="match status" value="4"/>
</dbReference>
<organism evidence="10 11">
    <name type="scientific">Spodoptera litura</name>
    <name type="common">Asian cotton leafworm</name>
    <dbReference type="NCBI Taxonomy" id="69820"/>
    <lineage>
        <taxon>Eukaryota</taxon>
        <taxon>Metazoa</taxon>
        <taxon>Ecdysozoa</taxon>
        <taxon>Arthropoda</taxon>
        <taxon>Hexapoda</taxon>
        <taxon>Insecta</taxon>
        <taxon>Pterygota</taxon>
        <taxon>Neoptera</taxon>
        <taxon>Endopterygota</taxon>
        <taxon>Lepidoptera</taxon>
        <taxon>Glossata</taxon>
        <taxon>Ditrysia</taxon>
        <taxon>Noctuoidea</taxon>
        <taxon>Noctuidae</taxon>
        <taxon>Amphipyrinae</taxon>
        <taxon>Spodoptera</taxon>
    </lineage>
</organism>
<keyword evidence="4 6" id="KW-0862">Zinc</keyword>
<dbReference type="InterPro" id="IPR036236">
    <property type="entry name" value="Znf_C2H2_sf"/>
</dbReference>
<feature type="region of interest" description="Disordered" evidence="7">
    <location>
        <begin position="162"/>
        <end position="206"/>
    </location>
</feature>
<feature type="domain" description="C2H2-type" evidence="8">
    <location>
        <begin position="655"/>
        <end position="683"/>
    </location>
</feature>